<keyword evidence="5" id="KW-1185">Reference proteome</keyword>
<feature type="region of interest" description="Disordered" evidence="1">
    <location>
        <begin position="32"/>
        <end position="59"/>
    </location>
</feature>
<accession>A0ABZ2LNW6</accession>
<reference evidence="4 5" key="1">
    <citation type="submission" date="2021-12" db="EMBL/GenBank/DDBJ databases">
        <title>Discovery of the Pendulisporaceae a myxobacterial family with distinct sporulation behavior and unique specialized metabolism.</title>
        <authorList>
            <person name="Garcia R."/>
            <person name="Popoff A."/>
            <person name="Bader C.D."/>
            <person name="Loehr J."/>
            <person name="Walesch S."/>
            <person name="Walt C."/>
            <person name="Boldt J."/>
            <person name="Bunk B."/>
            <person name="Haeckl F.J.F.P.J."/>
            <person name="Gunesch A.P."/>
            <person name="Birkelbach J."/>
            <person name="Nuebel U."/>
            <person name="Pietschmann T."/>
            <person name="Bach T."/>
            <person name="Mueller R."/>
        </authorList>
    </citation>
    <scope>NUCLEOTIDE SEQUENCE [LARGE SCALE GENOMIC DNA]</scope>
    <source>
        <strain evidence="4 5">MSr11954</strain>
    </source>
</reference>
<evidence type="ECO:0000256" key="2">
    <source>
        <dbReference type="SAM" id="Phobius"/>
    </source>
</evidence>
<dbReference type="Proteomes" id="UP001370348">
    <property type="component" value="Chromosome"/>
</dbReference>
<feature type="compositionally biased region" description="Low complexity" evidence="1">
    <location>
        <begin position="43"/>
        <end position="59"/>
    </location>
</feature>
<evidence type="ECO:0000256" key="3">
    <source>
        <dbReference type="SAM" id="SignalP"/>
    </source>
</evidence>
<organism evidence="4 5">
    <name type="scientific">Pendulispora albinea</name>
    <dbReference type="NCBI Taxonomy" id="2741071"/>
    <lineage>
        <taxon>Bacteria</taxon>
        <taxon>Pseudomonadati</taxon>
        <taxon>Myxococcota</taxon>
        <taxon>Myxococcia</taxon>
        <taxon>Myxococcales</taxon>
        <taxon>Sorangiineae</taxon>
        <taxon>Pendulisporaceae</taxon>
        <taxon>Pendulispora</taxon>
    </lineage>
</organism>
<name>A0ABZ2LNW6_9BACT</name>
<proteinExistence type="predicted"/>
<dbReference type="EMBL" id="CP089984">
    <property type="protein sequence ID" value="WXB12606.1"/>
    <property type="molecule type" value="Genomic_DNA"/>
</dbReference>
<keyword evidence="3" id="KW-0732">Signal</keyword>
<feature type="transmembrane region" description="Helical" evidence="2">
    <location>
        <begin position="82"/>
        <end position="102"/>
    </location>
</feature>
<evidence type="ECO:0000313" key="4">
    <source>
        <dbReference type="EMBL" id="WXB12606.1"/>
    </source>
</evidence>
<sequence length="200" mass="20657">MSFSSLATKSFIATSALVCASLAVRTAEAADPVAPSGPPPVAAPVATSQTTTTAGVVDTGPSPFAVKDLPSTEKVSPVNRPLLITGAVVLAGTWGTSIGFAYGSKRKEDQDYLYYPVAGPWLDLAHRDCDARPCSNEDVNKALLIADGIGQGLGALAIVTSLFLPEKKTKNWYLIGSEKSVIGGPMRVGTGYGLGALGRF</sequence>
<dbReference type="RefSeq" id="WP_394822227.1">
    <property type="nucleotide sequence ID" value="NZ_CP089984.1"/>
</dbReference>
<keyword evidence="2" id="KW-1133">Transmembrane helix</keyword>
<protein>
    <submittedName>
        <fullName evidence="4">Uncharacterized protein</fullName>
    </submittedName>
</protein>
<keyword evidence="2" id="KW-0472">Membrane</keyword>
<evidence type="ECO:0000313" key="5">
    <source>
        <dbReference type="Proteomes" id="UP001370348"/>
    </source>
</evidence>
<gene>
    <name evidence="4" type="ORF">LZC94_32750</name>
</gene>
<feature type="chain" id="PRO_5047511261" evidence="3">
    <location>
        <begin position="30"/>
        <end position="200"/>
    </location>
</feature>
<evidence type="ECO:0000256" key="1">
    <source>
        <dbReference type="SAM" id="MobiDB-lite"/>
    </source>
</evidence>
<keyword evidence="2" id="KW-0812">Transmembrane</keyword>
<feature type="signal peptide" evidence="3">
    <location>
        <begin position="1"/>
        <end position="29"/>
    </location>
</feature>